<reference evidence="5 6" key="1">
    <citation type="submission" date="2018-05" db="EMBL/GenBank/DDBJ databases">
        <title>Genomic Encyclopedia of Type Strains, Phase IV (KMG-IV): sequencing the most valuable type-strain genomes for metagenomic binning, comparative biology and taxonomic classification.</title>
        <authorList>
            <person name="Goeker M."/>
        </authorList>
    </citation>
    <scope>NUCLEOTIDE SEQUENCE [LARGE SCALE GENOMIC DNA]</scope>
    <source>
        <strain evidence="5 6">DSM 22999</strain>
    </source>
</reference>
<dbReference type="GO" id="GO:0016757">
    <property type="term" value="F:glycosyltransferase activity"/>
    <property type="evidence" value="ECO:0007669"/>
    <property type="project" value="UniProtKB-KW"/>
</dbReference>
<dbReference type="PANTHER" id="PTHR43630">
    <property type="entry name" value="POLY-BETA-1,6-N-ACETYL-D-GLUCOSAMINE SYNTHASE"/>
    <property type="match status" value="1"/>
</dbReference>
<dbReference type="Proteomes" id="UP000245909">
    <property type="component" value="Unassembled WGS sequence"/>
</dbReference>
<dbReference type="InterPro" id="IPR027791">
    <property type="entry name" value="Galactosyl_T_C"/>
</dbReference>
<keyword evidence="1 5" id="KW-0808">Transferase</keyword>
<dbReference type="Pfam" id="PF00535">
    <property type="entry name" value="Glycos_transf_2"/>
    <property type="match status" value="2"/>
</dbReference>
<evidence type="ECO:0000259" key="3">
    <source>
        <dbReference type="Pfam" id="PF00535"/>
    </source>
</evidence>
<evidence type="ECO:0000256" key="2">
    <source>
        <dbReference type="ARBA" id="ARBA00038494"/>
    </source>
</evidence>
<dbReference type="Pfam" id="PF02709">
    <property type="entry name" value="Glyco_transf_7C"/>
    <property type="match status" value="1"/>
</dbReference>
<evidence type="ECO:0000259" key="4">
    <source>
        <dbReference type="Pfam" id="PF02709"/>
    </source>
</evidence>
<dbReference type="EMBL" id="QENU01000013">
    <property type="protein sequence ID" value="PVX32432.1"/>
    <property type="molecule type" value="Genomic_DNA"/>
</dbReference>
<dbReference type="SUPFAM" id="SSF53448">
    <property type="entry name" value="Nucleotide-diphospho-sugar transferases"/>
    <property type="match status" value="2"/>
</dbReference>
<comment type="similarity">
    <text evidence="2">Belongs to the glycosyltransferase 2 family. WaaE/KdtX subfamily.</text>
</comment>
<sequence>MSKIPVSVTMLVKNAEKYLHKVLATLDRFDEIILLDNGSTDSTLAIAEQFENVRIHFHEFNGFGPMKNLAASFARNDWIINIDSDEVFPADLVEEISQLDFADINKVYAISRINHYRGKPIKTCGWYPDYVKRLYHRTQVNFNDKQVHEGLEMPKHVELVKLTHTFNHYSFDSAVGLINKMQQYTSLFAEQQKFRKRASIGAAIGHGISAFFKNYILKRGFLSGTDGFVISFANASGAYYKYVKLAEANQALTTSLIITTYNRPDALQLVLNSVLAQRVLPDEVIVADDGSTDETKAVIDAFSARCPVPVKHAWQPDDGFRLAESRNRALAMATSDYIVIIDGDMVMHPEFIADHKKAAKRGVYIQGGRIVLPEQKTAELLTALDRYRPLKWYEKGLEKRFEKRFSAIHCPLLAHFLLNKEKRYAYKNIRGCNMAFFREDALAINGFNNAFVGWGREDSEFVARFFNNGGKIATIKFAAIAYHLWHNEAERASLPENDRLLENAMKNGIIRAENGVAEIHKNDE</sequence>
<dbReference type="AlphaFoldDB" id="A0A2U0SM82"/>
<evidence type="ECO:0000313" key="6">
    <source>
        <dbReference type="Proteomes" id="UP000245909"/>
    </source>
</evidence>
<feature type="domain" description="Glycosyltransferase 2-like" evidence="3">
    <location>
        <begin position="7"/>
        <end position="96"/>
    </location>
</feature>
<dbReference type="RefSeq" id="WP_207775014.1">
    <property type="nucleotide sequence ID" value="NZ_QENU01000013.1"/>
</dbReference>
<dbReference type="InterPro" id="IPR001173">
    <property type="entry name" value="Glyco_trans_2-like"/>
</dbReference>
<gene>
    <name evidence="5" type="ORF">C8D76_11330</name>
</gene>
<dbReference type="CDD" id="cd02511">
    <property type="entry name" value="Beta4Glucosyltransferase"/>
    <property type="match status" value="1"/>
</dbReference>
<dbReference type="PANTHER" id="PTHR43630:SF2">
    <property type="entry name" value="GLYCOSYLTRANSFERASE"/>
    <property type="match status" value="1"/>
</dbReference>
<feature type="domain" description="Glycosyltransferase 2-like" evidence="3">
    <location>
        <begin position="255"/>
        <end position="408"/>
    </location>
</feature>
<keyword evidence="6" id="KW-1185">Reference proteome</keyword>
<name>A0A2U0SM82_9PAST</name>
<accession>A0A2U0SM82</accession>
<protein>
    <submittedName>
        <fullName evidence="5">Glycosyltransferase involved in cell wall biosynthesis</fullName>
    </submittedName>
</protein>
<organism evidence="5 6">
    <name type="scientific">Alitibacter langaaensis DSM 22999</name>
    <dbReference type="NCBI Taxonomy" id="1122935"/>
    <lineage>
        <taxon>Bacteria</taxon>
        <taxon>Pseudomonadati</taxon>
        <taxon>Pseudomonadota</taxon>
        <taxon>Gammaproteobacteria</taxon>
        <taxon>Pasteurellales</taxon>
        <taxon>Pasteurellaceae</taxon>
        <taxon>Alitibacter</taxon>
    </lineage>
</organism>
<dbReference type="CDD" id="cd06420">
    <property type="entry name" value="GT2_Chondriotin_Pol_N"/>
    <property type="match status" value="1"/>
</dbReference>
<evidence type="ECO:0000313" key="5">
    <source>
        <dbReference type="EMBL" id="PVX32432.1"/>
    </source>
</evidence>
<evidence type="ECO:0000256" key="1">
    <source>
        <dbReference type="ARBA" id="ARBA00022679"/>
    </source>
</evidence>
<proteinExistence type="inferred from homology"/>
<dbReference type="Gene3D" id="3.90.550.10">
    <property type="entry name" value="Spore Coat Polysaccharide Biosynthesis Protein SpsA, Chain A"/>
    <property type="match status" value="2"/>
</dbReference>
<dbReference type="InterPro" id="IPR029044">
    <property type="entry name" value="Nucleotide-diphossugar_trans"/>
</dbReference>
<comment type="caution">
    <text evidence="5">The sequence shown here is derived from an EMBL/GenBank/DDBJ whole genome shotgun (WGS) entry which is preliminary data.</text>
</comment>
<feature type="domain" description="Galactosyltransferase C-terminal" evidence="4">
    <location>
        <begin position="419"/>
        <end position="486"/>
    </location>
</feature>